<organism evidence="1 2">
    <name type="scientific">Maricaulis maris</name>
    <dbReference type="NCBI Taxonomy" id="74318"/>
    <lineage>
        <taxon>Bacteria</taxon>
        <taxon>Pseudomonadati</taxon>
        <taxon>Pseudomonadota</taxon>
        <taxon>Alphaproteobacteria</taxon>
        <taxon>Maricaulales</taxon>
        <taxon>Maricaulaceae</taxon>
        <taxon>Maricaulis</taxon>
    </lineage>
</organism>
<sequence length="51" mass="5866">MANITDKESKNPVPSQSKWAAELIQNIRSILLRAMISDFLSYILERLAELF</sequence>
<gene>
    <name evidence="1" type="ORF">C7435_1261</name>
</gene>
<protein>
    <submittedName>
        <fullName evidence="1">Uncharacterized protein</fullName>
    </submittedName>
</protein>
<name>A0A495DCS7_9PROT</name>
<comment type="caution">
    <text evidence="1">The sequence shown here is derived from an EMBL/GenBank/DDBJ whole genome shotgun (WGS) entry which is preliminary data.</text>
</comment>
<evidence type="ECO:0000313" key="1">
    <source>
        <dbReference type="EMBL" id="RKR00063.1"/>
    </source>
</evidence>
<dbReference type="EMBL" id="RBIM01000003">
    <property type="protein sequence ID" value="RKR00063.1"/>
    <property type="molecule type" value="Genomic_DNA"/>
</dbReference>
<evidence type="ECO:0000313" key="2">
    <source>
        <dbReference type="Proteomes" id="UP000273675"/>
    </source>
</evidence>
<proteinExistence type="predicted"/>
<dbReference type="RefSeq" id="WP_170150358.1">
    <property type="nucleotide sequence ID" value="NZ_RBIM01000003.1"/>
</dbReference>
<dbReference type="AlphaFoldDB" id="A0A495DCS7"/>
<reference evidence="1 2" key="1">
    <citation type="submission" date="2018-10" db="EMBL/GenBank/DDBJ databases">
        <title>Genomic Encyclopedia of Type Strains, Phase IV (KMG-IV): sequencing the most valuable type-strain genomes for metagenomic binning, comparative biology and taxonomic classification.</title>
        <authorList>
            <person name="Goeker M."/>
        </authorList>
    </citation>
    <scope>NUCLEOTIDE SEQUENCE [LARGE SCALE GENOMIC DNA]</scope>
    <source>
        <strain evidence="1 2">DSM 4734</strain>
    </source>
</reference>
<dbReference type="Proteomes" id="UP000273675">
    <property type="component" value="Unassembled WGS sequence"/>
</dbReference>
<accession>A0A495DCS7</accession>